<keyword evidence="2" id="KW-0539">Nucleus</keyword>
<evidence type="ECO:0000256" key="3">
    <source>
        <dbReference type="ARBA" id="ARBA00025734"/>
    </source>
</evidence>
<dbReference type="Gene3D" id="2.40.250.10">
    <property type="entry name" value="Core binding factor, beta subunit"/>
    <property type="match status" value="1"/>
</dbReference>
<comment type="subcellular location">
    <subcellularLocation>
        <location evidence="1">Nucleus</location>
    </subcellularLocation>
</comment>
<evidence type="ECO:0000256" key="2">
    <source>
        <dbReference type="ARBA" id="ARBA00023242"/>
    </source>
</evidence>
<evidence type="ECO:0000313" key="5">
    <source>
        <dbReference type="Proteomes" id="UP001359485"/>
    </source>
</evidence>
<dbReference type="Proteomes" id="UP001359485">
    <property type="component" value="Unassembled WGS sequence"/>
</dbReference>
<evidence type="ECO:0000256" key="1">
    <source>
        <dbReference type="ARBA" id="ARBA00004123"/>
    </source>
</evidence>
<reference evidence="4 5" key="1">
    <citation type="submission" date="2023-09" db="EMBL/GenBank/DDBJ databases">
        <title>Genomes of two closely related lineages of the louse Polyplax serrata with different host specificities.</title>
        <authorList>
            <person name="Martinu J."/>
            <person name="Tarabai H."/>
            <person name="Stefka J."/>
            <person name="Hypsa V."/>
        </authorList>
    </citation>
    <scope>NUCLEOTIDE SEQUENCE [LARGE SCALE GENOMIC DNA]</scope>
    <source>
        <strain evidence="4">98ZLc_SE</strain>
    </source>
</reference>
<evidence type="ECO:0000313" key="4">
    <source>
        <dbReference type="EMBL" id="KAK6619163.1"/>
    </source>
</evidence>
<dbReference type="InterPro" id="IPR036552">
    <property type="entry name" value="CBF_bsu_sf"/>
</dbReference>
<proteinExistence type="inferred from homology"/>
<dbReference type="InterPro" id="IPR003417">
    <property type="entry name" value="CBF_beta"/>
</dbReference>
<dbReference type="PANTHER" id="PTHR10276">
    <property type="entry name" value="CORE-BINDING FACTOR, BETA SUBUNIT"/>
    <property type="match status" value="1"/>
</dbReference>
<comment type="caution">
    <text evidence="4">The sequence shown here is derived from an EMBL/GenBank/DDBJ whole genome shotgun (WGS) entry which is preliminary data.</text>
</comment>
<dbReference type="Pfam" id="PF02312">
    <property type="entry name" value="CBF_beta"/>
    <property type="match status" value="2"/>
</dbReference>
<organism evidence="4 5">
    <name type="scientific">Polyplax serrata</name>
    <name type="common">Common mouse louse</name>
    <dbReference type="NCBI Taxonomy" id="468196"/>
    <lineage>
        <taxon>Eukaryota</taxon>
        <taxon>Metazoa</taxon>
        <taxon>Ecdysozoa</taxon>
        <taxon>Arthropoda</taxon>
        <taxon>Hexapoda</taxon>
        <taxon>Insecta</taxon>
        <taxon>Pterygota</taxon>
        <taxon>Neoptera</taxon>
        <taxon>Paraneoptera</taxon>
        <taxon>Psocodea</taxon>
        <taxon>Troctomorpha</taxon>
        <taxon>Phthiraptera</taxon>
        <taxon>Anoplura</taxon>
        <taxon>Polyplacidae</taxon>
        <taxon>Polyplax</taxon>
    </lineage>
</organism>
<dbReference type="PANTHER" id="PTHR10276:SF3">
    <property type="entry name" value="CORE-BINDING FACTOR SUBUNIT BETA"/>
    <property type="match status" value="1"/>
</dbReference>
<gene>
    <name evidence="4" type="ORF">RUM44_003545</name>
</gene>
<name>A0ABR1AGR2_POLSC</name>
<accession>A0ABR1AGR2</accession>
<sequence>MKAETATTAVPAHLQYNRDHVRMHTMNDPSALAGMLPFDTIGLYEQPKPRFIFKMPRVVPDQKSKFESDELFRRLSRESEFSIQMDSLAPGNSFERADDGGTVRYTGYRDRPQEERQVRFQNGCREGHTEIAFVATGTNIQLVFNPASNGYSTVDLGRECDFDKEHGKDDDPIDHWILTDGASAPGRFLSSPV</sequence>
<comment type="similarity">
    <text evidence="3">Belongs to the CBF-beta family.</text>
</comment>
<keyword evidence="5" id="KW-1185">Reference proteome</keyword>
<dbReference type="EMBL" id="JAWJWF010000049">
    <property type="protein sequence ID" value="KAK6619163.1"/>
    <property type="molecule type" value="Genomic_DNA"/>
</dbReference>
<dbReference type="SUPFAM" id="SSF50723">
    <property type="entry name" value="Core binding factor beta, CBF"/>
    <property type="match status" value="2"/>
</dbReference>
<protein>
    <submittedName>
        <fullName evidence="4">Uncharacterized protein</fullName>
    </submittedName>
</protein>